<evidence type="ECO:0000256" key="3">
    <source>
        <dbReference type="ARBA" id="ARBA00010617"/>
    </source>
</evidence>
<dbReference type="InterPro" id="IPR017972">
    <property type="entry name" value="Cyt_P450_CS"/>
</dbReference>
<dbReference type="PRINTS" id="PR00463">
    <property type="entry name" value="EP450I"/>
</dbReference>
<dbReference type="GO" id="GO:0020037">
    <property type="term" value="F:heme binding"/>
    <property type="evidence" value="ECO:0007669"/>
    <property type="project" value="InterPro"/>
</dbReference>
<keyword evidence="4 12" id="KW-0349">Heme</keyword>
<evidence type="ECO:0000256" key="6">
    <source>
        <dbReference type="ARBA" id="ARBA00022723"/>
    </source>
</evidence>
<evidence type="ECO:0000313" key="16">
    <source>
        <dbReference type="Proteomes" id="UP001293593"/>
    </source>
</evidence>
<dbReference type="Pfam" id="PF00067">
    <property type="entry name" value="p450"/>
    <property type="match status" value="1"/>
</dbReference>
<keyword evidence="8 13" id="KW-0560">Oxidoreductase</keyword>
<comment type="caution">
    <text evidence="15">The sequence shown here is derived from an EMBL/GenBank/DDBJ whole genome shotgun (WGS) entry which is preliminary data.</text>
</comment>
<evidence type="ECO:0000256" key="14">
    <source>
        <dbReference type="SAM" id="Phobius"/>
    </source>
</evidence>
<dbReference type="FunFam" id="1.10.630.10:FF:000012">
    <property type="entry name" value="Cytochrome P450 family protein"/>
    <property type="match status" value="1"/>
</dbReference>
<gene>
    <name evidence="15" type="ORF">QN277_001303</name>
</gene>
<dbReference type="InterPro" id="IPR001128">
    <property type="entry name" value="Cyt_P450"/>
</dbReference>
<dbReference type="CDD" id="cd11075">
    <property type="entry name" value="CYP77_89"/>
    <property type="match status" value="1"/>
</dbReference>
<proteinExistence type="inferred from homology"/>
<name>A0AAE1N9G6_9FABA</name>
<keyword evidence="5 14" id="KW-0812">Transmembrane</keyword>
<comment type="cofactor">
    <cofactor evidence="1 12">
        <name>heme</name>
        <dbReference type="ChEBI" id="CHEBI:30413"/>
    </cofactor>
</comment>
<organism evidence="15 16">
    <name type="scientific">Acacia crassicarpa</name>
    <name type="common">northern wattle</name>
    <dbReference type="NCBI Taxonomy" id="499986"/>
    <lineage>
        <taxon>Eukaryota</taxon>
        <taxon>Viridiplantae</taxon>
        <taxon>Streptophyta</taxon>
        <taxon>Embryophyta</taxon>
        <taxon>Tracheophyta</taxon>
        <taxon>Spermatophyta</taxon>
        <taxon>Magnoliopsida</taxon>
        <taxon>eudicotyledons</taxon>
        <taxon>Gunneridae</taxon>
        <taxon>Pentapetalae</taxon>
        <taxon>rosids</taxon>
        <taxon>fabids</taxon>
        <taxon>Fabales</taxon>
        <taxon>Fabaceae</taxon>
        <taxon>Caesalpinioideae</taxon>
        <taxon>mimosoid clade</taxon>
        <taxon>Acacieae</taxon>
        <taxon>Acacia</taxon>
    </lineage>
</organism>
<accession>A0AAE1N9G6</accession>
<dbReference type="GO" id="GO:0016709">
    <property type="term" value="F:oxidoreductase activity, acting on paired donors, with incorporation or reduction of molecular oxygen, NAD(P)H as one donor, and incorporation of one atom of oxygen"/>
    <property type="evidence" value="ECO:0007669"/>
    <property type="project" value="TreeGrafter"/>
</dbReference>
<dbReference type="PANTHER" id="PTHR24298">
    <property type="entry name" value="FLAVONOID 3'-MONOOXYGENASE-RELATED"/>
    <property type="match status" value="1"/>
</dbReference>
<dbReference type="AlphaFoldDB" id="A0AAE1N9G6"/>
<evidence type="ECO:0000256" key="4">
    <source>
        <dbReference type="ARBA" id="ARBA00022617"/>
    </source>
</evidence>
<evidence type="ECO:0000256" key="12">
    <source>
        <dbReference type="PIRSR" id="PIRSR602401-1"/>
    </source>
</evidence>
<keyword evidence="7 14" id="KW-1133">Transmembrane helix</keyword>
<comment type="similarity">
    <text evidence="3 13">Belongs to the cytochrome P450 family.</text>
</comment>
<evidence type="ECO:0000256" key="8">
    <source>
        <dbReference type="ARBA" id="ARBA00023002"/>
    </source>
</evidence>
<evidence type="ECO:0000256" key="13">
    <source>
        <dbReference type="RuleBase" id="RU000461"/>
    </source>
</evidence>
<dbReference type="EMBL" id="JAWXYG010000001">
    <property type="protein sequence ID" value="KAK4284476.1"/>
    <property type="molecule type" value="Genomic_DNA"/>
</dbReference>
<dbReference type="PROSITE" id="PS00086">
    <property type="entry name" value="CYTOCHROME_P450"/>
    <property type="match status" value="1"/>
</dbReference>
<protein>
    <recommendedName>
        <fullName evidence="17">Cytochrome P450</fullName>
    </recommendedName>
</protein>
<keyword evidence="9 12" id="KW-0408">Iron</keyword>
<evidence type="ECO:0000256" key="1">
    <source>
        <dbReference type="ARBA" id="ARBA00001971"/>
    </source>
</evidence>
<evidence type="ECO:0000313" key="15">
    <source>
        <dbReference type="EMBL" id="KAK4284476.1"/>
    </source>
</evidence>
<feature type="transmembrane region" description="Helical" evidence="14">
    <location>
        <begin position="32"/>
        <end position="52"/>
    </location>
</feature>
<dbReference type="SUPFAM" id="SSF48264">
    <property type="entry name" value="Cytochrome P450"/>
    <property type="match status" value="1"/>
</dbReference>
<dbReference type="PRINTS" id="PR00385">
    <property type="entry name" value="P450"/>
</dbReference>
<keyword evidence="16" id="KW-1185">Reference proteome</keyword>
<keyword evidence="10 13" id="KW-0503">Monooxygenase</keyword>
<dbReference type="PANTHER" id="PTHR24298:SF800">
    <property type="entry name" value="CYTOCHROME P450 89A2-RELATED"/>
    <property type="match status" value="1"/>
</dbReference>
<dbReference type="InterPro" id="IPR051103">
    <property type="entry name" value="Plant_metabolite_P450s"/>
</dbReference>
<evidence type="ECO:0000256" key="2">
    <source>
        <dbReference type="ARBA" id="ARBA00004167"/>
    </source>
</evidence>
<dbReference type="InterPro" id="IPR036396">
    <property type="entry name" value="Cyt_P450_sf"/>
</dbReference>
<sequence length="539" mass="62191">MWKAHSHTLIIFLSTLLTITHRLVSPLIMEPWFVVVVSLVLCLLIRAFFNLLSPSPSPSPPLPPGPPRIPIVGSTIFLRRSFSELEPILRNLRAKYGPIFTLPVGSRSSIFIADRSLAHQALVQNGAVFSNRPKSLPAARIINSNQHNINSAPYGPTWRVLRRNLTSEMLHPSRMKAFSGTRKWVLDLLFNRLRSDSESNKSIKVIDHLHYAMFCLLVFMCFGERLNDKQIKDIEYVERRLLTNFSRFNMLSFWPKVTRILFRKRWQELYQIRNEQEDVLIPLIRARKKAKEENNNNRDDVTVSYVDTLLDLQLPEEKRKLEEGELVTLCSEFLNAGTDTTATSLQWIMANLVKYAHIQQRLLEEIRDVVGEREDNKEVKEEDLIRLPYLKAIILEGLRRHPPGHFVLPHAVTEDVVLNGYLVPKNGTVNFMVGEIGLDPKEWENPMEFKPERFLNNDKDGGEAFDITGSKEIKMMPFGVGRRICPGYNLALLHLEYFAANLVWNFEWKSSNGDVDLSEKPEFTVMMKNPLQVHISPRF</sequence>
<evidence type="ECO:0000256" key="7">
    <source>
        <dbReference type="ARBA" id="ARBA00022989"/>
    </source>
</evidence>
<keyword evidence="6 12" id="KW-0479">Metal-binding</keyword>
<dbReference type="Proteomes" id="UP001293593">
    <property type="component" value="Unassembled WGS sequence"/>
</dbReference>
<reference evidence="15" key="1">
    <citation type="submission" date="2023-10" db="EMBL/GenBank/DDBJ databases">
        <title>Chromosome-level genome of the transformable northern wattle, Acacia crassicarpa.</title>
        <authorList>
            <person name="Massaro I."/>
            <person name="Sinha N.R."/>
            <person name="Poethig S."/>
            <person name="Leichty A.R."/>
        </authorList>
    </citation>
    <scope>NUCLEOTIDE SEQUENCE</scope>
    <source>
        <strain evidence="15">Acra3RX</strain>
        <tissue evidence="15">Leaf</tissue>
    </source>
</reference>
<dbReference type="GO" id="GO:0016020">
    <property type="term" value="C:membrane"/>
    <property type="evidence" value="ECO:0007669"/>
    <property type="project" value="UniProtKB-SubCell"/>
</dbReference>
<evidence type="ECO:0000256" key="9">
    <source>
        <dbReference type="ARBA" id="ARBA00023004"/>
    </source>
</evidence>
<comment type="subcellular location">
    <subcellularLocation>
        <location evidence="2">Membrane</location>
        <topology evidence="2">Single-pass membrane protein</topology>
    </subcellularLocation>
</comment>
<evidence type="ECO:0000256" key="5">
    <source>
        <dbReference type="ARBA" id="ARBA00022692"/>
    </source>
</evidence>
<dbReference type="Gene3D" id="1.10.630.10">
    <property type="entry name" value="Cytochrome P450"/>
    <property type="match status" value="1"/>
</dbReference>
<dbReference type="GO" id="GO:0005506">
    <property type="term" value="F:iron ion binding"/>
    <property type="evidence" value="ECO:0007669"/>
    <property type="project" value="InterPro"/>
</dbReference>
<evidence type="ECO:0000256" key="10">
    <source>
        <dbReference type="ARBA" id="ARBA00023033"/>
    </source>
</evidence>
<dbReference type="InterPro" id="IPR002401">
    <property type="entry name" value="Cyt_P450_E_grp-I"/>
</dbReference>
<keyword evidence="11 14" id="KW-0472">Membrane</keyword>
<evidence type="ECO:0008006" key="17">
    <source>
        <dbReference type="Google" id="ProtNLM"/>
    </source>
</evidence>
<evidence type="ECO:0000256" key="11">
    <source>
        <dbReference type="ARBA" id="ARBA00023136"/>
    </source>
</evidence>
<feature type="binding site" description="axial binding residue" evidence="12">
    <location>
        <position position="485"/>
    </location>
    <ligand>
        <name>heme</name>
        <dbReference type="ChEBI" id="CHEBI:30413"/>
    </ligand>
    <ligandPart>
        <name>Fe</name>
        <dbReference type="ChEBI" id="CHEBI:18248"/>
    </ligandPart>
</feature>